<evidence type="ECO:0000313" key="2">
    <source>
        <dbReference type="EMBL" id="KAK0445709.1"/>
    </source>
</evidence>
<dbReference type="EMBL" id="JAUEPT010000015">
    <property type="protein sequence ID" value="KAK0445709.1"/>
    <property type="molecule type" value="Genomic_DNA"/>
</dbReference>
<organism evidence="2 3">
    <name type="scientific">Armillaria borealis</name>
    <dbReference type="NCBI Taxonomy" id="47425"/>
    <lineage>
        <taxon>Eukaryota</taxon>
        <taxon>Fungi</taxon>
        <taxon>Dikarya</taxon>
        <taxon>Basidiomycota</taxon>
        <taxon>Agaricomycotina</taxon>
        <taxon>Agaricomycetes</taxon>
        <taxon>Agaricomycetidae</taxon>
        <taxon>Agaricales</taxon>
        <taxon>Marasmiineae</taxon>
        <taxon>Physalacriaceae</taxon>
        <taxon>Armillaria</taxon>
    </lineage>
</organism>
<proteinExistence type="predicted"/>
<evidence type="ECO:0000313" key="3">
    <source>
        <dbReference type="Proteomes" id="UP001175226"/>
    </source>
</evidence>
<feature type="region of interest" description="Disordered" evidence="1">
    <location>
        <begin position="39"/>
        <end position="202"/>
    </location>
</feature>
<dbReference type="AlphaFoldDB" id="A0AA39JNB8"/>
<reference evidence="2" key="1">
    <citation type="submission" date="2023-06" db="EMBL/GenBank/DDBJ databases">
        <authorList>
            <consortium name="Lawrence Berkeley National Laboratory"/>
            <person name="Ahrendt S."/>
            <person name="Sahu N."/>
            <person name="Indic B."/>
            <person name="Wong-Bajracharya J."/>
            <person name="Merenyi Z."/>
            <person name="Ke H.-M."/>
            <person name="Monk M."/>
            <person name="Kocsube S."/>
            <person name="Drula E."/>
            <person name="Lipzen A."/>
            <person name="Balint B."/>
            <person name="Henrissat B."/>
            <person name="Andreopoulos B."/>
            <person name="Martin F.M."/>
            <person name="Harder C.B."/>
            <person name="Rigling D."/>
            <person name="Ford K.L."/>
            <person name="Foster G.D."/>
            <person name="Pangilinan J."/>
            <person name="Papanicolaou A."/>
            <person name="Barry K."/>
            <person name="LaButti K."/>
            <person name="Viragh M."/>
            <person name="Koriabine M."/>
            <person name="Yan M."/>
            <person name="Riley R."/>
            <person name="Champramary S."/>
            <person name="Plett K.L."/>
            <person name="Tsai I.J."/>
            <person name="Slot J."/>
            <person name="Sipos G."/>
            <person name="Plett J."/>
            <person name="Nagy L.G."/>
            <person name="Grigoriev I.V."/>
        </authorList>
    </citation>
    <scope>NUCLEOTIDE SEQUENCE</scope>
    <source>
        <strain evidence="2">FPL87.14</strain>
    </source>
</reference>
<accession>A0AA39JNB8</accession>
<evidence type="ECO:0000256" key="1">
    <source>
        <dbReference type="SAM" id="MobiDB-lite"/>
    </source>
</evidence>
<protein>
    <submittedName>
        <fullName evidence="2">Uncharacterized protein</fullName>
    </submittedName>
</protein>
<keyword evidence="3" id="KW-1185">Reference proteome</keyword>
<feature type="compositionally biased region" description="Polar residues" evidence="1">
    <location>
        <begin position="114"/>
        <end position="144"/>
    </location>
</feature>
<feature type="compositionally biased region" description="Low complexity" evidence="1">
    <location>
        <begin position="63"/>
        <end position="77"/>
    </location>
</feature>
<sequence length="227" mass="24703">MFKSLSSTIPRTPMISSIELPESSSPVMMRPVSRHSSRFVAAFSTSSRSMTPAPNERPRKDSSTQSSSSRTRKTSITGGLKSFLKPRKPSPEPVQQREIAMPRPLGARPPVLAYTQSNSSHQGPSGWPATNNDNNVNHLPNSLNKYVFPSKPADALEASSGSYRKSRRNEAPARPQTSMGSKPKKADRHRPGNLTDSEAPLKMTLQLKTEIRATSKTGTHPITVASG</sequence>
<feature type="compositionally biased region" description="Polar residues" evidence="1">
    <location>
        <begin position="43"/>
        <end position="52"/>
    </location>
</feature>
<dbReference type="Proteomes" id="UP001175226">
    <property type="component" value="Unassembled WGS sequence"/>
</dbReference>
<name>A0AA39JNB8_9AGAR</name>
<gene>
    <name evidence="2" type="ORF">EV421DRAFT_285232</name>
</gene>
<comment type="caution">
    <text evidence="2">The sequence shown here is derived from an EMBL/GenBank/DDBJ whole genome shotgun (WGS) entry which is preliminary data.</text>
</comment>